<dbReference type="GO" id="GO:0016477">
    <property type="term" value="P:cell migration"/>
    <property type="evidence" value="ECO:0007669"/>
    <property type="project" value="TreeGrafter"/>
</dbReference>
<dbReference type="AlphaFoldDB" id="A0A8S0SUN2"/>
<evidence type="ECO:0000313" key="2">
    <source>
        <dbReference type="EMBL" id="CAA2996848.1"/>
    </source>
</evidence>
<dbReference type="InterPro" id="IPR019137">
    <property type="entry name" value="Nck-associated_protein-1"/>
</dbReference>
<dbReference type="GO" id="GO:0030866">
    <property type="term" value="P:cortical actin cytoskeleton organization"/>
    <property type="evidence" value="ECO:0007669"/>
    <property type="project" value="TreeGrafter"/>
</dbReference>
<sequence length="106" mass="11680">MPICETFCGPVSSLHLFEKPAEQHTGSATEAICNWYVENIIKDISGAGVLFAPLHGCFRSTKPVGGYFAQSVTDLRELKAFVRIFGTYGVDKLDSVRKCGTMMWLS</sequence>
<dbReference type="Gramene" id="OE9A115983T1">
    <property type="protein sequence ID" value="OE9A115983C1"/>
    <property type="gene ID" value="OE9A115983"/>
</dbReference>
<evidence type="ECO:0000313" key="3">
    <source>
        <dbReference type="Proteomes" id="UP000594638"/>
    </source>
</evidence>
<keyword evidence="3" id="KW-1185">Reference proteome</keyword>
<name>A0A8S0SUN2_OLEEU</name>
<dbReference type="EMBL" id="CACTIH010005536">
    <property type="protein sequence ID" value="CAA2996848.1"/>
    <property type="molecule type" value="Genomic_DNA"/>
</dbReference>
<dbReference type="GO" id="GO:0031209">
    <property type="term" value="C:SCAR complex"/>
    <property type="evidence" value="ECO:0007669"/>
    <property type="project" value="TreeGrafter"/>
</dbReference>
<evidence type="ECO:0000256" key="1">
    <source>
        <dbReference type="ARBA" id="ARBA00037947"/>
    </source>
</evidence>
<protein>
    <submittedName>
        <fullName evidence="2">Protein NAP1</fullName>
    </submittedName>
</protein>
<dbReference type="PANTHER" id="PTHR12093">
    <property type="entry name" value="NCK-ASSOCIATED PROTEIN 1"/>
    <property type="match status" value="1"/>
</dbReference>
<dbReference type="Pfam" id="PF09735">
    <property type="entry name" value="Nckap1"/>
    <property type="match status" value="1"/>
</dbReference>
<proteinExistence type="inferred from homology"/>
<accession>A0A8S0SUN2</accession>
<reference evidence="2 3" key="1">
    <citation type="submission" date="2019-12" db="EMBL/GenBank/DDBJ databases">
        <authorList>
            <person name="Alioto T."/>
            <person name="Alioto T."/>
            <person name="Gomez Garrido J."/>
        </authorList>
    </citation>
    <scope>NUCLEOTIDE SEQUENCE [LARGE SCALE GENOMIC DNA]</scope>
</reference>
<dbReference type="OrthoDB" id="1682470at2759"/>
<organism evidence="2 3">
    <name type="scientific">Olea europaea subsp. europaea</name>
    <dbReference type="NCBI Taxonomy" id="158383"/>
    <lineage>
        <taxon>Eukaryota</taxon>
        <taxon>Viridiplantae</taxon>
        <taxon>Streptophyta</taxon>
        <taxon>Embryophyta</taxon>
        <taxon>Tracheophyta</taxon>
        <taxon>Spermatophyta</taxon>
        <taxon>Magnoliopsida</taxon>
        <taxon>eudicotyledons</taxon>
        <taxon>Gunneridae</taxon>
        <taxon>Pentapetalae</taxon>
        <taxon>asterids</taxon>
        <taxon>lamiids</taxon>
        <taxon>Lamiales</taxon>
        <taxon>Oleaceae</taxon>
        <taxon>Oleeae</taxon>
        <taxon>Olea</taxon>
    </lineage>
</organism>
<gene>
    <name evidence="2" type="ORF">OLEA9_A115983</name>
</gene>
<dbReference type="Proteomes" id="UP000594638">
    <property type="component" value="Unassembled WGS sequence"/>
</dbReference>
<comment type="caution">
    <text evidence="2">The sequence shown here is derived from an EMBL/GenBank/DDBJ whole genome shotgun (WGS) entry which is preliminary data.</text>
</comment>
<dbReference type="GO" id="GO:0000902">
    <property type="term" value="P:cell morphogenesis"/>
    <property type="evidence" value="ECO:0007669"/>
    <property type="project" value="TreeGrafter"/>
</dbReference>
<dbReference type="GO" id="GO:0030031">
    <property type="term" value="P:cell projection assembly"/>
    <property type="evidence" value="ECO:0007669"/>
    <property type="project" value="TreeGrafter"/>
</dbReference>
<dbReference type="PANTHER" id="PTHR12093:SF10">
    <property type="entry name" value="MEMBRANE-ASSOCIATED PROTEIN HEM"/>
    <property type="match status" value="1"/>
</dbReference>
<comment type="similarity">
    <text evidence="1">Belongs to the HEM-1/HEM-2 family.</text>
</comment>